<proteinExistence type="predicted"/>
<feature type="transmembrane region" description="Helical" evidence="1">
    <location>
        <begin position="28"/>
        <end position="49"/>
    </location>
</feature>
<keyword evidence="1" id="KW-0472">Membrane</keyword>
<dbReference type="AlphaFoldDB" id="A0A1F8ASC0"/>
<accession>A0A1F8ASC0</accession>
<dbReference type="EMBL" id="MGGW01000011">
    <property type="protein sequence ID" value="OGM54657.1"/>
    <property type="molecule type" value="Genomic_DNA"/>
</dbReference>
<protein>
    <submittedName>
        <fullName evidence="2">Uncharacterized protein</fullName>
    </submittedName>
</protein>
<keyword evidence="1" id="KW-1133">Transmembrane helix</keyword>
<organism evidence="2 3">
    <name type="scientific">Candidatus Woesebacteria bacterium RIFCSPHIGHO2_12_FULL_41_24</name>
    <dbReference type="NCBI Taxonomy" id="1802510"/>
    <lineage>
        <taxon>Bacteria</taxon>
        <taxon>Candidatus Woeseibacteriota</taxon>
    </lineage>
</organism>
<name>A0A1F8ASC0_9BACT</name>
<evidence type="ECO:0000313" key="3">
    <source>
        <dbReference type="Proteomes" id="UP000178603"/>
    </source>
</evidence>
<gene>
    <name evidence="2" type="ORF">A3E44_02420</name>
</gene>
<evidence type="ECO:0000313" key="2">
    <source>
        <dbReference type="EMBL" id="OGM54657.1"/>
    </source>
</evidence>
<reference evidence="2 3" key="1">
    <citation type="journal article" date="2016" name="Nat. Commun.">
        <title>Thousands of microbial genomes shed light on interconnected biogeochemical processes in an aquifer system.</title>
        <authorList>
            <person name="Anantharaman K."/>
            <person name="Brown C.T."/>
            <person name="Hug L.A."/>
            <person name="Sharon I."/>
            <person name="Castelle C.J."/>
            <person name="Probst A.J."/>
            <person name="Thomas B.C."/>
            <person name="Singh A."/>
            <person name="Wilkins M.J."/>
            <person name="Karaoz U."/>
            <person name="Brodie E.L."/>
            <person name="Williams K.H."/>
            <person name="Hubbard S.S."/>
            <person name="Banfield J.F."/>
        </authorList>
    </citation>
    <scope>NUCLEOTIDE SEQUENCE [LARGE SCALE GENOMIC DNA]</scope>
</reference>
<comment type="caution">
    <text evidence="2">The sequence shown here is derived from an EMBL/GenBank/DDBJ whole genome shotgun (WGS) entry which is preliminary data.</text>
</comment>
<evidence type="ECO:0000256" key="1">
    <source>
        <dbReference type="SAM" id="Phobius"/>
    </source>
</evidence>
<keyword evidence="1" id="KW-0812">Transmembrane</keyword>
<sequence length="647" mass="73760">MEEVAPTQVEPSTARLFPKFNLKVKRRYTILFVSLTLLVFTVVITSLFFGNKSKMSEGYQLANIDCSLSGQKEAQEKPLEKLSREASGFDEEYNSKIIAKLLKRDTLVIEVLDREPWSNFVRDSFGIEDELSVREDALGELNNLTFGDIFEAKQYSYLVGGIELGMASGIYDIKRFKGRPSYYHEDLSGFPSFSRSGTLIRYHSFESGTLIIYRDSIVYYKDKNGNILEGEKLSASEINSLLTSFASANFDILESKDSYAQHEPAITLICNRYQNVILEGNENSLNPVLAELEQIISKFQEKFDLLIKYEEKKQVQVIDWPMTDYPLSQIKKYHDEALVIYRSTGKVQENHPAYTSVPEEVLSTLSPLASVDEGPFYKSEGKVYLVSKGYGCTPSSEVCKDGTLYTIGAKEITEPVDKLGDTHLWPSATEISLKDVKQNGGVLPQEIYMRNKSFFDKLAGGLGTRFLEDEYIYVRVKMYRVDLEQKSKTQDVANYLLKINEGHLLNKWQGNKPLSVYEGMYSARDQGTNTRFLELKSTIPDKINQLKDFETKLFFEDDGGYFWISSLSTDTIFVNKLSKSKADEGFFTGYLIWSDPDVKLSEIPEGGLKVSQRFVDNNELKIQFRDDKYYIEGDSLYILELSNEPIN</sequence>
<dbReference type="Proteomes" id="UP000178603">
    <property type="component" value="Unassembled WGS sequence"/>
</dbReference>